<accession>A0A4Q0PDD3</accession>
<dbReference type="OrthoDB" id="892266at2"/>
<dbReference type="AlphaFoldDB" id="A0A4Q0PDD3"/>
<gene>
    <name evidence="1" type="ORF">DSM00_640</name>
</gene>
<protein>
    <submittedName>
        <fullName evidence="1">Uncharacterized protein</fullName>
    </submittedName>
</protein>
<proteinExistence type="predicted"/>
<keyword evidence="2" id="KW-1185">Reference proteome</keyword>
<evidence type="ECO:0000313" key="1">
    <source>
        <dbReference type="EMBL" id="RXG24844.1"/>
    </source>
</evidence>
<dbReference type="RefSeq" id="WP_128756558.1">
    <property type="nucleotide sequence ID" value="NZ_QOVM01000001.1"/>
</dbReference>
<evidence type="ECO:0000313" key="2">
    <source>
        <dbReference type="Proteomes" id="UP000289238"/>
    </source>
</evidence>
<comment type="caution">
    <text evidence="1">The sequence shown here is derived from an EMBL/GenBank/DDBJ whole genome shotgun (WGS) entry which is preliminary data.</text>
</comment>
<dbReference type="Proteomes" id="UP000289238">
    <property type="component" value="Unassembled WGS sequence"/>
</dbReference>
<dbReference type="EMBL" id="QOVM01000001">
    <property type="protein sequence ID" value="RXG24844.1"/>
    <property type="molecule type" value="Genomic_DNA"/>
</dbReference>
<organism evidence="1 2">
    <name type="scientific">Leeuwenhoekiella aequorea</name>
    <dbReference type="NCBI Taxonomy" id="283736"/>
    <lineage>
        <taxon>Bacteria</taxon>
        <taxon>Pseudomonadati</taxon>
        <taxon>Bacteroidota</taxon>
        <taxon>Flavobacteriia</taxon>
        <taxon>Flavobacteriales</taxon>
        <taxon>Flavobacteriaceae</taxon>
        <taxon>Leeuwenhoekiella</taxon>
    </lineage>
</organism>
<reference evidence="1 2" key="1">
    <citation type="submission" date="2018-07" db="EMBL/GenBank/DDBJ databases">
        <title>Leeuwenhoekiella genomics.</title>
        <authorList>
            <person name="Tahon G."/>
            <person name="Willems A."/>
        </authorList>
    </citation>
    <scope>NUCLEOTIDE SEQUENCE [LARGE SCALE GENOMIC DNA]</scope>
    <source>
        <strain evidence="1 2">LMG 22550</strain>
    </source>
</reference>
<name>A0A4Q0PDD3_9FLAO</name>
<sequence>MKKSLLTLFAAIAFNSCKTETDKNTDTATTEAQIITEERTPEQEVAFKIAEANGLANWENVSQLEFTFNVDRGDTHFERAWKWSPKTNDITMISEKDSVNYNRHAIDSLAMNADKGFINDSYWLLAPMHLVWDETGTNLKLQDTATAPMSKKLLKKITITYGDEGGYTPGDAYDFYYDENYMVREWVYRKGNVSEYSMVTTWEDYNNYNGIKIASDHKAPENAVHLYFTDIAVKTEE</sequence>